<reference evidence="2 3" key="1">
    <citation type="submission" date="2012-10" db="EMBL/GenBank/DDBJ databases">
        <authorList>
            <person name="Zafar N."/>
            <person name="Inman J."/>
            <person name="Hall N."/>
            <person name="Lorenzi H."/>
            <person name="Caler E."/>
        </authorList>
    </citation>
    <scope>NUCLEOTIDE SEQUENCE [LARGE SCALE GENOMIC DNA]</scope>
    <source>
        <strain evidence="2 3">IP1</strain>
    </source>
</reference>
<dbReference type="Proteomes" id="UP000014680">
    <property type="component" value="Unassembled WGS sequence"/>
</dbReference>
<feature type="region of interest" description="Disordered" evidence="1">
    <location>
        <begin position="487"/>
        <end position="509"/>
    </location>
</feature>
<proteinExistence type="predicted"/>
<sequence>KIVIYTKTITQKFLDDISTFCLDHYNISVGIGITSGLAVTDKNISNLKIVPHDPDFVKRSEIASKKCETVNVKIIKKVDTLNDIKFKEIVDEMKIKHSKILQLEVINNAIQEFDFSDVVCKELELKVKSGNIIKVSNKTNIYKMMVETKNGVIDLKNICMNKYIKILKIDGEVLLDKTAKSELFFKPPKHFFELSLNITNPQNVFFDFSNNYGLLQKVSLTSKNEFYDFGYFEHLEEINVTCLAPNECLIKLPHRHKDILDYYRSSPEKVKSYRKALFVKSLVAKIKFERLENYSEIHIEGNIDELNLEECQECTVLIINSTANETKIVPYYLDYNMAVNKVLRKKYPYGDNHKLKIFGMQELVIQGNVYVHEKKYLPLVYVGIDSKVKIDSPFITQIVGFSLEDLYKESYFREKNASEIINEVKIVGNVMFGDTLGVVEQFGEKTVLIYKNGLDQKIKNIKPNVEGKTKKKVMKFDRDLNEYDEENYEEEDFYENEEELGDKEKQFLL</sequence>
<organism evidence="2 3">
    <name type="scientific">Entamoeba invadens IP1</name>
    <dbReference type="NCBI Taxonomy" id="370355"/>
    <lineage>
        <taxon>Eukaryota</taxon>
        <taxon>Amoebozoa</taxon>
        <taxon>Evosea</taxon>
        <taxon>Archamoebae</taxon>
        <taxon>Mastigamoebida</taxon>
        <taxon>Entamoebidae</taxon>
        <taxon>Entamoeba</taxon>
    </lineage>
</organism>
<feature type="non-terminal residue" evidence="2">
    <location>
        <position position="1"/>
    </location>
</feature>
<evidence type="ECO:0000313" key="3">
    <source>
        <dbReference type="Proteomes" id="UP000014680"/>
    </source>
</evidence>
<dbReference type="GeneID" id="14884460"/>
<accession>A0A0A1TWG5</accession>
<protein>
    <submittedName>
        <fullName evidence="2">Uncharacterized protein</fullName>
    </submittedName>
</protein>
<dbReference type="AlphaFoldDB" id="A0A0A1TWG5"/>
<dbReference type="EMBL" id="KB207071">
    <property type="protein sequence ID" value="ELP85479.1"/>
    <property type="molecule type" value="Genomic_DNA"/>
</dbReference>
<feature type="compositionally biased region" description="Acidic residues" evidence="1">
    <location>
        <begin position="487"/>
        <end position="501"/>
    </location>
</feature>
<gene>
    <name evidence="2" type="ORF">EIN_039730</name>
</gene>
<dbReference type="RefSeq" id="XP_004184825.1">
    <property type="nucleotide sequence ID" value="XM_004184777.1"/>
</dbReference>
<dbReference type="VEuPathDB" id="AmoebaDB:EIN_039730"/>
<name>A0A0A1TWG5_ENTIV</name>
<evidence type="ECO:0000313" key="2">
    <source>
        <dbReference type="EMBL" id="ELP85479.1"/>
    </source>
</evidence>
<evidence type="ECO:0000256" key="1">
    <source>
        <dbReference type="SAM" id="MobiDB-lite"/>
    </source>
</evidence>
<keyword evidence="3" id="KW-1185">Reference proteome</keyword>
<dbReference type="KEGG" id="eiv:EIN_039730"/>